<protein>
    <submittedName>
        <fullName evidence="2">Uncharacterized protein</fullName>
    </submittedName>
</protein>
<reference evidence="2" key="2">
    <citation type="journal article" date="2008" name="Genome Biol.">
        <title>Improved genome assembly and evidence-based global gene model set for the chordate Ciona intestinalis: new insight into intron and operon populations.</title>
        <authorList>
            <person name="Satou Y."/>
            <person name="Mineta K."/>
            <person name="Ogasawara M."/>
            <person name="Sasakura Y."/>
            <person name="Shoguchi E."/>
            <person name="Ueno K."/>
            <person name="Yamada L."/>
            <person name="Matsumoto J."/>
            <person name="Wasserscheid J."/>
            <person name="Dewar K."/>
            <person name="Wiley G.B."/>
            <person name="Macmil S.L."/>
            <person name="Roe B.A."/>
            <person name="Zeller R.W."/>
            <person name="Hastings K.E."/>
            <person name="Lemaire P."/>
            <person name="Lindquist E."/>
            <person name="Endo T."/>
            <person name="Hotta K."/>
            <person name="Inaba K."/>
        </authorList>
    </citation>
    <scope>NUCLEOTIDE SEQUENCE [LARGE SCALE GENOMIC DNA]</scope>
    <source>
        <strain evidence="2">wild type</strain>
    </source>
</reference>
<dbReference type="AlphaFoldDB" id="H2XK22"/>
<accession>H2XK22</accession>
<reference evidence="2" key="3">
    <citation type="submission" date="2025-08" db="UniProtKB">
        <authorList>
            <consortium name="Ensembl"/>
        </authorList>
    </citation>
    <scope>IDENTIFICATION</scope>
</reference>
<reference evidence="2" key="4">
    <citation type="submission" date="2025-09" db="UniProtKB">
        <authorList>
            <consortium name="Ensembl"/>
        </authorList>
    </citation>
    <scope>IDENTIFICATION</scope>
</reference>
<feature type="compositionally biased region" description="Basic and acidic residues" evidence="1">
    <location>
        <begin position="61"/>
        <end position="77"/>
    </location>
</feature>
<organism evidence="2 3">
    <name type="scientific">Ciona intestinalis</name>
    <name type="common">Transparent sea squirt</name>
    <name type="synonym">Ascidia intestinalis</name>
    <dbReference type="NCBI Taxonomy" id="7719"/>
    <lineage>
        <taxon>Eukaryota</taxon>
        <taxon>Metazoa</taxon>
        <taxon>Chordata</taxon>
        <taxon>Tunicata</taxon>
        <taxon>Ascidiacea</taxon>
        <taxon>Phlebobranchia</taxon>
        <taxon>Cionidae</taxon>
        <taxon>Ciona</taxon>
    </lineage>
</organism>
<sequence>MEKNVCLRSIVCCSCGGNVNQTDDHKVTLNEQLPLTEQPKDRRSNGKGKPTDSLLDSQPTPKEHRAPQDANRKEDSRQNSVTNNITVLITHQHTAPATTGSISDEPERTQHSDKQSDGKLNEFEPIVTNPHGDVQEDTERVSQAVQESDTSQEDDEKPVITAPEDDDVEIPVTVQGHVTANIDG</sequence>
<name>H2XK22_CIOIN</name>
<feature type="region of interest" description="Disordered" evidence="1">
    <location>
        <begin position="29"/>
        <end position="169"/>
    </location>
</feature>
<evidence type="ECO:0000256" key="1">
    <source>
        <dbReference type="SAM" id="MobiDB-lite"/>
    </source>
</evidence>
<feature type="compositionally biased region" description="Basic and acidic residues" evidence="1">
    <location>
        <begin position="105"/>
        <end position="122"/>
    </location>
</feature>
<evidence type="ECO:0000313" key="2">
    <source>
        <dbReference type="Ensembl" id="ENSCINP00000030004.1"/>
    </source>
</evidence>
<proteinExistence type="predicted"/>
<dbReference type="EMBL" id="EAAA01001987">
    <property type="status" value="NOT_ANNOTATED_CDS"/>
    <property type="molecule type" value="Genomic_DNA"/>
</dbReference>
<reference evidence="3" key="1">
    <citation type="journal article" date="2002" name="Science">
        <title>The draft genome of Ciona intestinalis: insights into chordate and vertebrate origins.</title>
        <authorList>
            <person name="Dehal P."/>
            <person name="Satou Y."/>
            <person name="Campbell R.K."/>
            <person name="Chapman J."/>
            <person name="Degnan B."/>
            <person name="De Tomaso A."/>
            <person name="Davidson B."/>
            <person name="Di Gregorio A."/>
            <person name="Gelpke M."/>
            <person name="Goodstein D.M."/>
            <person name="Harafuji N."/>
            <person name="Hastings K.E."/>
            <person name="Ho I."/>
            <person name="Hotta K."/>
            <person name="Huang W."/>
            <person name="Kawashima T."/>
            <person name="Lemaire P."/>
            <person name="Martinez D."/>
            <person name="Meinertzhagen I.A."/>
            <person name="Necula S."/>
            <person name="Nonaka M."/>
            <person name="Putnam N."/>
            <person name="Rash S."/>
            <person name="Saiga H."/>
            <person name="Satake M."/>
            <person name="Terry A."/>
            <person name="Yamada L."/>
            <person name="Wang H.G."/>
            <person name="Awazu S."/>
            <person name="Azumi K."/>
            <person name="Boore J."/>
            <person name="Branno M."/>
            <person name="Chin-Bow S."/>
            <person name="DeSantis R."/>
            <person name="Doyle S."/>
            <person name="Francino P."/>
            <person name="Keys D.N."/>
            <person name="Haga S."/>
            <person name="Hayashi H."/>
            <person name="Hino K."/>
            <person name="Imai K.S."/>
            <person name="Inaba K."/>
            <person name="Kano S."/>
            <person name="Kobayashi K."/>
            <person name="Kobayashi M."/>
            <person name="Lee B.I."/>
            <person name="Makabe K.W."/>
            <person name="Manohar C."/>
            <person name="Matassi G."/>
            <person name="Medina M."/>
            <person name="Mochizuki Y."/>
            <person name="Mount S."/>
            <person name="Morishita T."/>
            <person name="Miura S."/>
            <person name="Nakayama A."/>
            <person name="Nishizaka S."/>
            <person name="Nomoto H."/>
            <person name="Ohta F."/>
            <person name="Oishi K."/>
            <person name="Rigoutsos I."/>
            <person name="Sano M."/>
            <person name="Sasaki A."/>
            <person name="Sasakura Y."/>
            <person name="Shoguchi E."/>
            <person name="Shin-i T."/>
            <person name="Spagnuolo A."/>
            <person name="Stainier D."/>
            <person name="Suzuki M.M."/>
            <person name="Tassy O."/>
            <person name="Takatori N."/>
            <person name="Tokuoka M."/>
            <person name="Yagi K."/>
            <person name="Yoshizaki F."/>
            <person name="Wada S."/>
            <person name="Zhang C."/>
            <person name="Hyatt P.D."/>
            <person name="Larimer F."/>
            <person name="Detter C."/>
            <person name="Doggett N."/>
            <person name="Glavina T."/>
            <person name="Hawkins T."/>
            <person name="Richardson P."/>
            <person name="Lucas S."/>
            <person name="Kohara Y."/>
            <person name="Levine M."/>
            <person name="Satoh N."/>
            <person name="Rokhsar D.S."/>
        </authorList>
    </citation>
    <scope>NUCLEOTIDE SEQUENCE [LARGE SCALE GENOMIC DNA]</scope>
</reference>
<dbReference type="InParanoid" id="H2XK22"/>
<dbReference type="Proteomes" id="UP000008144">
    <property type="component" value="Chromosome 4"/>
</dbReference>
<keyword evidence="3" id="KW-1185">Reference proteome</keyword>
<evidence type="ECO:0000313" key="3">
    <source>
        <dbReference type="Proteomes" id="UP000008144"/>
    </source>
</evidence>
<feature type="compositionally biased region" description="Polar residues" evidence="1">
    <location>
        <begin position="78"/>
        <end position="102"/>
    </location>
</feature>
<dbReference type="Ensembl" id="ENSCINT00000032716.1">
    <property type="protein sequence ID" value="ENSCINP00000030004.1"/>
    <property type="gene ID" value="ENSCING00000018976.1"/>
</dbReference>
<dbReference type="HOGENOM" id="CLU_1471353_0_0_1"/>